<accession>A0ABN1GSM3</accession>
<comment type="cofactor">
    <cofactor evidence="1">
        <name>Fe(2+)</name>
        <dbReference type="ChEBI" id="CHEBI:29033"/>
    </cofactor>
</comment>
<sequence>MFTLDDLLAPVTTETFRADYDDRKPLHVPADATGSKRALLDWSRFNALLDQSSIWTAQTLKMVFNGEPIDPSAYCSEARSQSGSTLRPAPARVQTLLANGASLIAGDVQSLTPELRAISKALSKTFAGLTGAKVYCSFGGVQAFDTHFDLHHVFAVQVEGQKVWRLYQNRADAPMSLPDDSDEARRWFARTRGPLMQEVIMSPGDVLYLPRGWYHDALATEGASLHVTFSVTPLYGRVLFGLLESAALQDPTFRAWLRPADEAGGKPLRQQLADLGRRLATLTERPEFADEIAMSQERLIPRDPDYGLPARQPLTLYQSTGLAAPRITGPGAVAIEWAMTQRQVALEDMLAQFDFIPPDTLRQAVETAASAGALKRL</sequence>
<dbReference type="PANTHER" id="PTHR13096:SF8">
    <property type="entry name" value="RIBOSOMAL OXYGENASE 1"/>
    <property type="match status" value="1"/>
</dbReference>
<evidence type="ECO:0000313" key="5">
    <source>
        <dbReference type="EMBL" id="GAA0618311.1"/>
    </source>
</evidence>
<evidence type="ECO:0000256" key="3">
    <source>
        <dbReference type="ARBA" id="ARBA00023004"/>
    </source>
</evidence>
<organism evidence="5 6">
    <name type="scientific">Brevundimonas kwangchunensis</name>
    <dbReference type="NCBI Taxonomy" id="322163"/>
    <lineage>
        <taxon>Bacteria</taxon>
        <taxon>Pseudomonadati</taxon>
        <taxon>Pseudomonadota</taxon>
        <taxon>Alphaproteobacteria</taxon>
        <taxon>Caulobacterales</taxon>
        <taxon>Caulobacteraceae</taxon>
        <taxon>Brevundimonas</taxon>
    </lineage>
</organism>
<reference evidence="5 6" key="1">
    <citation type="journal article" date="2019" name="Int. J. Syst. Evol. Microbiol.">
        <title>The Global Catalogue of Microorganisms (GCM) 10K type strain sequencing project: providing services to taxonomists for standard genome sequencing and annotation.</title>
        <authorList>
            <consortium name="The Broad Institute Genomics Platform"/>
            <consortium name="The Broad Institute Genome Sequencing Center for Infectious Disease"/>
            <person name="Wu L."/>
            <person name="Ma J."/>
        </authorList>
    </citation>
    <scope>NUCLEOTIDE SEQUENCE [LARGE SCALE GENOMIC DNA]</scope>
    <source>
        <strain evidence="5 6">JCM 12928</strain>
    </source>
</reference>
<gene>
    <name evidence="5" type="ORF">GCM10009422_12090</name>
</gene>
<dbReference type="Gene3D" id="2.60.120.650">
    <property type="entry name" value="Cupin"/>
    <property type="match status" value="1"/>
</dbReference>
<protein>
    <recommendedName>
        <fullName evidence="4">JmjC domain-containing protein</fullName>
    </recommendedName>
</protein>
<keyword evidence="2" id="KW-0479">Metal-binding</keyword>
<dbReference type="PANTHER" id="PTHR13096">
    <property type="entry name" value="MINA53 MYC INDUCED NUCLEAR ANTIGEN"/>
    <property type="match status" value="1"/>
</dbReference>
<keyword evidence="3" id="KW-0408">Iron</keyword>
<dbReference type="EMBL" id="BAAAGA010000002">
    <property type="protein sequence ID" value="GAA0618311.1"/>
    <property type="molecule type" value="Genomic_DNA"/>
</dbReference>
<name>A0ABN1GSM3_9CAUL</name>
<evidence type="ECO:0000259" key="4">
    <source>
        <dbReference type="PROSITE" id="PS51184"/>
    </source>
</evidence>
<dbReference type="SUPFAM" id="SSF51197">
    <property type="entry name" value="Clavaminate synthase-like"/>
    <property type="match status" value="1"/>
</dbReference>
<dbReference type="RefSeq" id="WP_343791724.1">
    <property type="nucleotide sequence ID" value="NZ_BAAAGA010000002.1"/>
</dbReference>
<dbReference type="InterPro" id="IPR003347">
    <property type="entry name" value="JmjC_dom"/>
</dbReference>
<dbReference type="Pfam" id="PF08007">
    <property type="entry name" value="JmjC_2"/>
    <property type="match status" value="1"/>
</dbReference>
<proteinExistence type="predicted"/>
<feature type="domain" description="JmjC" evidence="4">
    <location>
        <begin position="89"/>
        <end position="248"/>
    </location>
</feature>
<dbReference type="InterPro" id="IPR039994">
    <property type="entry name" value="NO66-like"/>
</dbReference>
<evidence type="ECO:0000256" key="2">
    <source>
        <dbReference type="ARBA" id="ARBA00022723"/>
    </source>
</evidence>
<keyword evidence="6" id="KW-1185">Reference proteome</keyword>
<dbReference type="Proteomes" id="UP001501352">
    <property type="component" value="Unassembled WGS sequence"/>
</dbReference>
<comment type="caution">
    <text evidence="5">The sequence shown here is derived from an EMBL/GenBank/DDBJ whole genome shotgun (WGS) entry which is preliminary data.</text>
</comment>
<dbReference type="PROSITE" id="PS51184">
    <property type="entry name" value="JMJC"/>
    <property type="match status" value="1"/>
</dbReference>
<evidence type="ECO:0000313" key="6">
    <source>
        <dbReference type="Proteomes" id="UP001501352"/>
    </source>
</evidence>
<evidence type="ECO:0000256" key="1">
    <source>
        <dbReference type="ARBA" id="ARBA00001954"/>
    </source>
</evidence>